<keyword evidence="4" id="KW-1185">Reference proteome</keyword>
<feature type="compositionally biased region" description="Polar residues" evidence="2">
    <location>
        <begin position="1608"/>
        <end position="1618"/>
    </location>
</feature>
<dbReference type="PANTHER" id="PTHR21344:SF1">
    <property type="entry name" value="RAL GTPASE-ACTIVATING PROTEIN SUBUNIT BETA"/>
    <property type="match status" value="1"/>
</dbReference>
<proteinExistence type="predicted"/>
<evidence type="ECO:0000256" key="2">
    <source>
        <dbReference type="SAM" id="MobiDB-lite"/>
    </source>
</evidence>
<dbReference type="PROSITE" id="PS50085">
    <property type="entry name" value="RAPGAP"/>
    <property type="match status" value="1"/>
</dbReference>
<feature type="region of interest" description="Disordered" evidence="2">
    <location>
        <begin position="547"/>
        <end position="577"/>
    </location>
</feature>
<evidence type="ECO:0000313" key="7">
    <source>
        <dbReference type="RefSeq" id="XP_058980648.1"/>
    </source>
</evidence>
<dbReference type="SUPFAM" id="SSF111347">
    <property type="entry name" value="Rap/Ran-GAP"/>
    <property type="match status" value="2"/>
</dbReference>
<feature type="compositionally biased region" description="Low complexity" evidence="2">
    <location>
        <begin position="610"/>
        <end position="638"/>
    </location>
</feature>
<dbReference type="Pfam" id="PF20412">
    <property type="entry name" value="RALGAPB_N"/>
    <property type="match status" value="1"/>
</dbReference>
<evidence type="ECO:0000259" key="3">
    <source>
        <dbReference type="PROSITE" id="PS50085"/>
    </source>
</evidence>
<accession>A0ABM3V4J4</accession>
<dbReference type="PANTHER" id="PTHR21344">
    <property type="entry name" value="RAL GTPASE-ACTIVATING PROTEIN SUBUNIT BETA"/>
    <property type="match status" value="1"/>
</dbReference>
<dbReference type="InterPro" id="IPR046859">
    <property type="entry name" value="RGPA/RALGAPB_N"/>
</dbReference>
<dbReference type="InterPro" id="IPR035974">
    <property type="entry name" value="Rap/Ran-GAP_sf"/>
</dbReference>
<organism evidence="4 7">
    <name type="scientific">Musca domestica</name>
    <name type="common">House fly</name>
    <dbReference type="NCBI Taxonomy" id="7370"/>
    <lineage>
        <taxon>Eukaryota</taxon>
        <taxon>Metazoa</taxon>
        <taxon>Ecdysozoa</taxon>
        <taxon>Arthropoda</taxon>
        <taxon>Hexapoda</taxon>
        <taxon>Insecta</taxon>
        <taxon>Pterygota</taxon>
        <taxon>Neoptera</taxon>
        <taxon>Endopterygota</taxon>
        <taxon>Diptera</taxon>
        <taxon>Brachycera</taxon>
        <taxon>Muscomorpha</taxon>
        <taxon>Muscoidea</taxon>
        <taxon>Muscidae</taxon>
        <taxon>Musca</taxon>
    </lineage>
</organism>
<name>A0ABM3V4J4_MUSDO</name>
<feature type="compositionally biased region" description="Low complexity" evidence="2">
    <location>
        <begin position="554"/>
        <end position="565"/>
    </location>
</feature>
<feature type="region of interest" description="Disordered" evidence="2">
    <location>
        <begin position="610"/>
        <end position="641"/>
    </location>
</feature>
<dbReference type="Proteomes" id="UP001652621">
    <property type="component" value="Unplaced"/>
</dbReference>
<dbReference type="InterPro" id="IPR039930">
    <property type="entry name" value="RALGAPB"/>
</dbReference>
<evidence type="ECO:0000313" key="4">
    <source>
        <dbReference type="Proteomes" id="UP001652621"/>
    </source>
</evidence>
<evidence type="ECO:0000313" key="6">
    <source>
        <dbReference type="RefSeq" id="XP_058980647.1"/>
    </source>
</evidence>
<feature type="compositionally biased region" description="Low complexity" evidence="2">
    <location>
        <begin position="395"/>
        <end position="407"/>
    </location>
</feature>
<dbReference type="RefSeq" id="XP_058980647.1">
    <property type="nucleotide sequence ID" value="XM_059124664.1"/>
</dbReference>
<protein>
    <submittedName>
        <fullName evidence="5 6">Ral GTPase-activating protein subunit beta isoform X1</fullName>
    </submittedName>
</protein>
<keyword evidence="1" id="KW-0343">GTPase activation</keyword>
<dbReference type="RefSeq" id="XP_058980648.1">
    <property type="nucleotide sequence ID" value="XM_059124665.1"/>
</dbReference>
<evidence type="ECO:0000313" key="5">
    <source>
        <dbReference type="RefSeq" id="XP_058980646.1"/>
    </source>
</evidence>
<dbReference type="GeneID" id="101889631"/>
<feature type="domain" description="Rap-GAP" evidence="3">
    <location>
        <begin position="1451"/>
        <end position="1699"/>
    </location>
</feature>
<evidence type="ECO:0000256" key="1">
    <source>
        <dbReference type="ARBA" id="ARBA00022468"/>
    </source>
</evidence>
<dbReference type="RefSeq" id="XP_058980646.1">
    <property type="nucleotide sequence ID" value="XM_059124663.1"/>
</dbReference>
<gene>
    <name evidence="5 6 7" type="primary">LOC101889631</name>
</gene>
<feature type="region of interest" description="Disordered" evidence="2">
    <location>
        <begin position="1600"/>
        <end position="1634"/>
    </location>
</feature>
<feature type="region of interest" description="Disordered" evidence="2">
    <location>
        <begin position="910"/>
        <end position="936"/>
    </location>
</feature>
<dbReference type="InterPro" id="IPR000331">
    <property type="entry name" value="Rap/Ran_GAP_dom"/>
</dbReference>
<sequence>MYGEWVSLSSQITANSCAAQSCSVLNKFPASSGREVTVSVVKQLATNLGITQNAEPSHLVKDDEVNWCMDVICFGLSLPLQEHETIKDCVNIYCEWMTALHPQPKISVPKPICEDANMYCRKIINHFHNLFVPRQGEILPFIYQKELGVDTMSRQAVLCHRVLRTLQQTAQISQTMDRETWESLLLFLLAINETLLAPPTIKDDVGDQLCERLLQVLFEVWLLACARCFPSPSLWKTLQESCAMWRHRVALVDQWNRVNMALTARLLEFTYGPAFPELKISDEDAQLIPQGMSNDCVAQTWYRFLRTIGNPIALCSPHIISKSSHFVQWALTHDKGAETYQHPCLQALPLIFLKAIKGISNQVDAFLGIYVAPQRSGDDGITNLMDIRSALNEATTTSSGGNSTGGSASQHHHHHHHHHHSFFHHHGSISIHLNSSNSATNQHNTNNNSVANQQQQPQQQQHTQSHLHNFISGPASSALNALMGHHYHHNHGTAAAAAASNNNNGNNNNVAAPALTLSTALAQNNSSIPAASGSQSAGVLGSISFGLPSASSGQDQQQQHQYQQQTNLPHSPTPPLQRRLAKSFSVAPNLTQQKGLSKSALIGLTTSRSSTATAAPAPLTPTSGPPSSSSLGSLPSLGVEQRPPLAATRPKCNSILHLFGEWLFEAAHIGGDAWLMNTKKQASEASKRPSSMIMENRKGSISLSQPNSLNDPSSLPPTLTIDKYESGRAEAIGTLCKIFCAKKTGEEILPVYLARFYMALQQCLKITETKECDETLASILLNSADLFRLDLDGVHVLLPSFISALEIVLPAKDLKIKNQAMQFNKTELRRSAIQILLSILTLPLHFQTLPIRDLTNEASERVITFIQLKPRLINILMNALQVETDAQNTHMLLGGLLLTVQDAVTFEETESLGGAEHPNIHGGSASPGHGNESNILSSACSERSASIASVGNSSLGAHSTATIGNSVAAGSTAADSYHGSGTLNARDNASQHEYPSLTIFDDLPLEVLHEYETATGYDNAHALFVHATYLVCHRLISSWRTDLNVSLAALELLSGLARLFIRDTARKFTNDTLVKIEEPSQNLTIISTDALECKRAVKWICDYICYQCSRPPQAHSKDLHSTIVAAFQCTSAWLMQHPYLLQDKDCLQTVLEVVELGISGTKSIGKPGDIPKFKDEKELKPASMRVRDAAEALLTIILEQVGYFPSECGPESISSLLDEVALMKHCNSLDAANGSSISTEQAISKFKYFVTENSTILALLEEPLGNDQDPQPTVTLLIRGPFGRHAWTMQLRHLPRSKSGTKYHAVNPGRPIPMNEVPQRIEFDQKHFPEGVEKVTPCVADFSIPTFEQIREQYGSESIKQLETMLENQTIHEKLAWAETDNSSDSLSHAQESVPPTVCHEFQAARLFLSHFGFLTFEERNPNSPAESLGAPPQRPLIVLDTKRSNFATELNSLDKLSARTYDTVHVFYVKAGQTTAEEIVGNMSEENVRNLDPHFGNMLMTLGWPVDINEHSGWSGLVSTSWFLKSNSSKSEDKSQNRSTAPMDFKFNGESKVLYWADVSSEIAFVVPTEWNLRSEVDGCCQSSGGADSTNVWSRASADVGNLPDANKNSAQRSRNLSLELDKSKDPVPPTRRKANAMKPGLLAQPPAKIFLVWLESFEDVLNFPIEELLPYTKTGEESNILQLPRAADVHVIFIHALQSGLLRVKLQGPPGRMSFATPLVDGMVLSRRVVGNLVRQTAHNMAKRRRLDNDNFQPPHVRRRLKVQDIVQKYKMDLSEPELLAHLFKSSF</sequence>
<feature type="compositionally biased region" description="Low complexity" evidence="2">
    <location>
        <begin position="428"/>
        <end position="466"/>
    </location>
</feature>
<feature type="compositionally biased region" description="Basic residues" evidence="2">
    <location>
        <begin position="410"/>
        <end position="427"/>
    </location>
</feature>
<dbReference type="Gene3D" id="3.40.50.11210">
    <property type="entry name" value="Rap/Ran-GAP"/>
    <property type="match status" value="1"/>
</dbReference>
<feature type="region of interest" description="Disordered" evidence="2">
    <location>
        <begin position="394"/>
        <end position="472"/>
    </location>
</feature>
<reference evidence="5 6" key="1">
    <citation type="submission" date="2025-05" db="UniProtKB">
        <authorList>
            <consortium name="RefSeq"/>
        </authorList>
    </citation>
    <scope>IDENTIFICATION</scope>
    <source>
        <strain evidence="5 6">Aabys</strain>
        <tissue evidence="5 6">Whole body</tissue>
    </source>
</reference>